<sequence>MSRPLVSGQEGGVNPLFLTDTPPPAPGNRASVDKFLVKACRGDELRDLLLLPQVCGTDRRAGLELMELI</sequence>
<organism evidence="2 3">
    <name type="scientific">Knipowitschia caucasica</name>
    <name type="common">Caucasian dwarf goby</name>
    <name type="synonym">Pomatoschistus caucasicus</name>
    <dbReference type="NCBI Taxonomy" id="637954"/>
    <lineage>
        <taxon>Eukaryota</taxon>
        <taxon>Metazoa</taxon>
        <taxon>Chordata</taxon>
        <taxon>Craniata</taxon>
        <taxon>Vertebrata</taxon>
        <taxon>Euteleostomi</taxon>
        <taxon>Actinopterygii</taxon>
        <taxon>Neopterygii</taxon>
        <taxon>Teleostei</taxon>
        <taxon>Neoteleostei</taxon>
        <taxon>Acanthomorphata</taxon>
        <taxon>Gobiaria</taxon>
        <taxon>Gobiiformes</taxon>
        <taxon>Gobioidei</taxon>
        <taxon>Gobiidae</taxon>
        <taxon>Gobiinae</taxon>
        <taxon>Knipowitschia</taxon>
    </lineage>
</organism>
<dbReference type="Proteomes" id="UP001497482">
    <property type="component" value="Chromosome 3"/>
</dbReference>
<protein>
    <submittedName>
        <fullName evidence="2">Uncharacterized protein</fullName>
    </submittedName>
</protein>
<accession>A0AAV2LFS8</accession>
<gene>
    <name evidence="2" type="ORF">KC01_LOCUS29239</name>
</gene>
<evidence type="ECO:0000256" key="1">
    <source>
        <dbReference type="SAM" id="MobiDB-lite"/>
    </source>
</evidence>
<feature type="region of interest" description="Disordered" evidence="1">
    <location>
        <begin position="1"/>
        <end position="30"/>
    </location>
</feature>
<evidence type="ECO:0000313" key="2">
    <source>
        <dbReference type="EMBL" id="CAL1601232.1"/>
    </source>
</evidence>
<reference evidence="2 3" key="1">
    <citation type="submission" date="2024-04" db="EMBL/GenBank/DDBJ databases">
        <authorList>
            <person name="Waldvogel A.-M."/>
            <person name="Schoenle A."/>
        </authorList>
    </citation>
    <scope>NUCLEOTIDE SEQUENCE [LARGE SCALE GENOMIC DNA]</scope>
</reference>
<evidence type="ECO:0000313" key="3">
    <source>
        <dbReference type="Proteomes" id="UP001497482"/>
    </source>
</evidence>
<dbReference type="AlphaFoldDB" id="A0AAV2LFS8"/>
<dbReference type="EMBL" id="OZ035825">
    <property type="protein sequence ID" value="CAL1601232.1"/>
    <property type="molecule type" value="Genomic_DNA"/>
</dbReference>
<proteinExistence type="predicted"/>
<name>A0AAV2LFS8_KNICA</name>
<keyword evidence="3" id="KW-1185">Reference proteome</keyword>